<keyword evidence="1" id="KW-1133">Transmembrane helix</keyword>
<dbReference type="AlphaFoldDB" id="A0A1F4VGZ2"/>
<sequence length="237" mass="27009">MKLWFVVFVSIVVLILALILFSPLIKVKPNKISDFTDVESCLQKYYFEDNSNSTYKISLISREFSPKENYPKAWECMRQIPKDKSYNLLIQLKDAPSKDVKALLELNGIKLLNYIPKNAWFAEAKGELMLNKVLLSQIRWLGIIRPEDKMQKSLWEGNAGSWGLNGNDVNLVIKLHDNAPSQMFETLVTELGGEVTEHVNTSNSFTIKIPMKNLKMLANENSVRYIDTIAPPAVITN</sequence>
<gene>
    <name evidence="2" type="ORF">A3H26_01115</name>
</gene>
<accession>A0A1F4VGZ2</accession>
<proteinExistence type="predicted"/>
<organism evidence="2 3">
    <name type="scientific">candidate division WWE3 bacterium RIFCSPLOWO2_12_FULL_36_10</name>
    <dbReference type="NCBI Taxonomy" id="1802630"/>
    <lineage>
        <taxon>Bacteria</taxon>
        <taxon>Katanobacteria</taxon>
    </lineage>
</organism>
<dbReference type="STRING" id="1802630.A3H26_01115"/>
<evidence type="ECO:0000313" key="3">
    <source>
        <dbReference type="Proteomes" id="UP000177763"/>
    </source>
</evidence>
<reference evidence="2 3" key="1">
    <citation type="journal article" date="2016" name="Nat. Commun.">
        <title>Thousands of microbial genomes shed light on interconnected biogeochemical processes in an aquifer system.</title>
        <authorList>
            <person name="Anantharaman K."/>
            <person name="Brown C.T."/>
            <person name="Hug L.A."/>
            <person name="Sharon I."/>
            <person name="Castelle C.J."/>
            <person name="Probst A.J."/>
            <person name="Thomas B.C."/>
            <person name="Singh A."/>
            <person name="Wilkins M.J."/>
            <person name="Karaoz U."/>
            <person name="Brodie E.L."/>
            <person name="Williams K.H."/>
            <person name="Hubbard S.S."/>
            <person name="Banfield J.F."/>
        </authorList>
    </citation>
    <scope>NUCLEOTIDE SEQUENCE [LARGE SCALE GENOMIC DNA]</scope>
</reference>
<dbReference type="InterPro" id="IPR037045">
    <property type="entry name" value="S8pro/Inhibitor_I9_sf"/>
</dbReference>
<keyword evidence="1" id="KW-0812">Transmembrane</keyword>
<dbReference type="EMBL" id="MEVN01000038">
    <property type="protein sequence ID" value="OGC56449.1"/>
    <property type="molecule type" value="Genomic_DNA"/>
</dbReference>
<name>A0A1F4VGZ2_UNCKA</name>
<evidence type="ECO:0000313" key="2">
    <source>
        <dbReference type="EMBL" id="OGC56449.1"/>
    </source>
</evidence>
<dbReference type="Proteomes" id="UP000177763">
    <property type="component" value="Unassembled WGS sequence"/>
</dbReference>
<comment type="caution">
    <text evidence="2">The sequence shown here is derived from an EMBL/GenBank/DDBJ whole genome shotgun (WGS) entry which is preliminary data.</text>
</comment>
<dbReference type="Gene3D" id="3.30.70.80">
    <property type="entry name" value="Peptidase S8 propeptide/proteinase inhibitor I9"/>
    <property type="match status" value="1"/>
</dbReference>
<protein>
    <submittedName>
        <fullName evidence="2">Uncharacterized protein</fullName>
    </submittedName>
</protein>
<evidence type="ECO:0000256" key="1">
    <source>
        <dbReference type="SAM" id="Phobius"/>
    </source>
</evidence>
<keyword evidence="1" id="KW-0472">Membrane</keyword>
<feature type="transmembrane region" description="Helical" evidence="1">
    <location>
        <begin position="6"/>
        <end position="25"/>
    </location>
</feature>